<evidence type="ECO:0000313" key="7">
    <source>
        <dbReference type="EMBL" id="OGE99696.1"/>
    </source>
</evidence>
<feature type="transmembrane region" description="Helical" evidence="6">
    <location>
        <begin position="46"/>
        <end position="67"/>
    </location>
</feature>
<keyword evidence="3 6" id="KW-0812">Transmembrane</keyword>
<dbReference type="InterPro" id="IPR012902">
    <property type="entry name" value="N_methyl_site"/>
</dbReference>
<keyword evidence="2" id="KW-0488">Methylation</keyword>
<protein>
    <recommendedName>
        <fullName evidence="9">Type II secretion system protein GspG C-terminal domain-containing protein</fullName>
    </recommendedName>
</protein>
<evidence type="ECO:0000256" key="3">
    <source>
        <dbReference type="ARBA" id="ARBA00022692"/>
    </source>
</evidence>
<dbReference type="Pfam" id="PF07963">
    <property type="entry name" value="N_methyl"/>
    <property type="match status" value="1"/>
</dbReference>
<keyword evidence="4 6" id="KW-1133">Transmembrane helix</keyword>
<evidence type="ECO:0000256" key="4">
    <source>
        <dbReference type="ARBA" id="ARBA00022989"/>
    </source>
</evidence>
<dbReference type="NCBIfam" id="TIGR02532">
    <property type="entry name" value="IV_pilin_GFxxxE"/>
    <property type="match status" value="1"/>
</dbReference>
<proteinExistence type="predicted"/>
<comment type="caution">
    <text evidence="7">The sequence shown here is derived from an EMBL/GenBank/DDBJ whole genome shotgun (WGS) entry which is preliminary data.</text>
</comment>
<dbReference type="PROSITE" id="PS00409">
    <property type="entry name" value="PROKAR_NTER_METHYL"/>
    <property type="match status" value="1"/>
</dbReference>
<reference evidence="7 8" key="1">
    <citation type="journal article" date="2016" name="Nat. Commun.">
        <title>Thousands of microbial genomes shed light on interconnected biogeochemical processes in an aquifer system.</title>
        <authorList>
            <person name="Anantharaman K."/>
            <person name="Brown C.T."/>
            <person name="Hug L.A."/>
            <person name="Sharon I."/>
            <person name="Castelle C.J."/>
            <person name="Probst A.J."/>
            <person name="Thomas B.C."/>
            <person name="Singh A."/>
            <person name="Wilkins M.J."/>
            <person name="Karaoz U."/>
            <person name="Brodie E.L."/>
            <person name="Williams K.H."/>
            <person name="Hubbard S.S."/>
            <person name="Banfield J.F."/>
        </authorList>
    </citation>
    <scope>NUCLEOTIDE SEQUENCE [LARGE SCALE GENOMIC DNA]</scope>
</reference>
<dbReference type="EMBL" id="MFFF01000018">
    <property type="protein sequence ID" value="OGE99696.1"/>
    <property type="molecule type" value="Genomic_DNA"/>
</dbReference>
<evidence type="ECO:0000256" key="1">
    <source>
        <dbReference type="ARBA" id="ARBA00004167"/>
    </source>
</evidence>
<name>A0A1F5QC12_9BACT</name>
<organism evidence="7 8">
    <name type="scientific">Candidatus Doudnabacteria bacterium RIFCSPLOWO2_02_FULL_48_13</name>
    <dbReference type="NCBI Taxonomy" id="1817845"/>
    <lineage>
        <taxon>Bacteria</taxon>
        <taxon>Candidatus Doudnaibacteriota</taxon>
    </lineage>
</organism>
<sequence>MKQKRLYPAPVFSIFFKTMIKSKAYFQTSRPYKSAKTGAGFTLIELLVVISIIGLLASVVLVSLNSARGKARNTKRLGDIRQLVTAFNLALDSNGSVPDIAGSDACIAVVCGGGPWTGIVANAAIDNFFAPYIKKPTDPQDNTRGRWGYVYGDHYSGIVPYDGYVLSNATYIEWTMEGSVQPASCSPGRVWSATANWFDCLYVLN</sequence>
<evidence type="ECO:0000256" key="5">
    <source>
        <dbReference type="ARBA" id="ARBA00023136"/>
    </source>
</evidence>
<evidence type="ECO:0000256" key="2">
    <source>
        <dbReference type="ARBA" id="ARBA00022481"/>
    </source>
</evidence>
<evidence type="ECO:0000313" key="8">
    <source>
        <dbReference type="Proteomes" id="UP000177235"/>
    </source>
</evidence>
<accession>A0A1F5QC12</accession>
<dbReference type="PANTHER" id="PTHR30093:SF44">
    <property type="entry name" value="TYPE II SECRETION SYSTEM CORE PROTEIN G"/>
    <property type="match status" value="1"/>
</dbReference>
<dbReference type="SUPFAM" id="SSF54523">
    <property type="entry name" value="Pili subunits"/>
    <property type="match status" value="1"/>
</dbReference>
<dbReference type="Gene3D" id="3.30.700.10">
    <property type="entry name" value="Glycoprotein, Type 4 Pilin"/>
    <property type="match status" value="1"/>
</dbReference>
<dbReference type="Proteomes" id="UP000177235">
    <property type="component" value="Unassembled WGS sequence"/>
</dbReference>
<evidence type="ECO:0008006" key="9">
    <source>
        <dbReference type="Google" id="ProtNLM"/>
    </source>
</evidence>
<dbReference type="AlphaFoldDB" id="A0A1F5QC12"/>
<comment type="subcellular location">
    <subcellularLocation>
        <location evidence="1">Membrane</location>
        <topology evidence="1">Single-pass membrane protein</topology>
    </subcellularLocation>
</comment>
<evidence type="ECO:0000256" key="6">
    <source>
        <dbReference type="SAM" id="Phobius"/>
    </source>
</evidence>
<gene>
    <name evidence="7" type="ORF">A3J05_00700</name>
</gene>
<dbReference type="InterPro" id="IPR045584">
    <property type="entry name" value="Pilin-like"/>
</dbReference>
<dbReference type="GO" id="GO:0016020">
    <property type="term" value="C:membrane"/>
    <property type="evidence" value="ECO:0007669"/>
    <property type="project" value="UniProtKB-SubCell"/>
</dbReference>
<keyword evidence="5 6" id="KW-0472">Membrane</keyword>
<dbReference type="PANTHER" id="PTHR30093">
    <property type="entry name" value="GENERAL SECRETION PATHWAY PROTEIN G"/>
    <property type="match status" value="1"/>
</dbReference>